<reference evidence="2" key="1">
    <citation type="journal article" date="2019" name="Int. J. Syst. Evol. Microbiol.">
        <title>The Global Catalogue of Microorganisms (GCM) 10K type strain sequencing project: providing services to taxonomists for standard genome sequencing and annotation.</title>
        <authorList>
            <consortium name="The Broad Institute Genomics Platform"/>
            <consortium name="The Broad Institute Genome Sequencing Center for Infectious Disease"/>
            <person name="Wu L."/>
            <person name="Ma J."/>
        </authorList>
    </citation>
    <scope>NUCLEOTIDE SEQUENCE [LARGE SCALE GENOMIC DNA]</scope>
    <source>
        <strain evidence="2">KCTC 12848</strain>
    </source>
</reference>
<keyword evidence="2" id="KW-1185">Reference proteome</keyword>
<protein>
    <submittedName>
        <fullName evidence="1">Uncharacterized protein</fullName>
    </submittedName>
</protein>
<sequence length="77" mass="8917">MHRQLTDSLFEEPSLRVRLEEDLYLQVDKLVALVAVQTALDNGDYQPNPAIRNHYSLVIEEHALAIRELLRQLFSNS</sequence>
<comment type="caution">
    <text evidence="1">The sequence shown here is derived from an EMBL/GenBank/DDBJ whole genome shotgun (WGS) entry which is preliminary data.</text>
</comment>
<dbReference type="RefSeq" id="WP_265723053.1">
    <property type="nucleotide sequence ID" value="NZ_JAPIVK010000035.1"/>
</dbReference>
<proteinExistence type="predicted"/>
<evidence type="ECO:0000313" key="2">
    <source>
        <dbReference type="Proteomes" id="UP001597425"/>
    </source>
</evidence>
<dbReference type="EMBL" id="JBHUJD010000008">
    <property type="protein sequence ID" value="MFD2310272.1"/>
    <property type="molecule type" value="Genomic_DNA"/>
</dbReference>
<dbReference type="Proteomes" id="UP001597425">
    <property type="component" value="Unassembled WGS sequence"/>
</dbReference>
<name>A0ABW5EAE2_9GAMM</name>
<evidence type="ECO:0000313" key="1">
    <source>
        <dbReference type="EMBL" id="MFD2310272.1"/>
    </source>
</evidence>
<organism evidence="1 2">
    <name type="scientific">Microbulbifer halophilus</name>
    <dbReference type="NCBI Taxonomy" id="453963"/>
    <lineage>
        <taxon>Bacteria</taxon>
        <taxon>Pseudomonadati</taxon>
        <taxon>Pseudomonadota</taxon>
        <taxon>Gammaproteobacteria</taxon>
        <taxon>Cellvibrionales</taxon>
        <taxon>Microbulbiferaceae</taxon>
        <taxon>Microbulbifer</taxon>
    </lineage>
</organism>
<gene>
    <name evidence="1" type="ORF">ACFSKX_07545</name>
</gene>
<accession>A0ABW5EAE2</accession>